<comment type="subcellular location">
    <subcellularLocation>
        <location evidence="1">Membrane</location>
        <topology evidence="1">Multi-pass membrane protein</topology>
    </subcellularLocation>
</comment>
<feature type="transmembrane region" description="Helical" evidence="8">
    <location>
        <begin position="171"/>
        <end position="187"/>
    </location>
</feature>
<dbReference type="InterPro" id="IPR036259">
    <property type="entry name" value="MFS_trans_sf"/>
</dbReference>
<dbReference type="GO" id="GO:0016020">
    <property type="term" value="C:membrane"/>
    <property type="evidence" value="ECO:0007669"/>
    <property type="project" value="UniProtKB-SubCell"/>
</dbReference>
<dbReference type="GeneID" id="41972556"/>
<feature type="transmembrane region" description="Helical" evidence="8">
    <location>
        <begin position="101"/>
        <end position="125"/>
    </location>
</feature>
<evidence type="ECO:0000256" key="7">
    <source>
        <dbReference type="SAM" id="MobiDB-lite"/>
    </source>
</evidence>
<evidence type="ECO:0000256" key="5">
    <source>
        <dbReference type="ARBA" id="ARBA00022989"/>
    </source>
</evidence>
<evidence type="ECO:0000256" key="2">
    <source>
        <dbReference type="ARBA" id="ARBA00006727"/>
    </source>
</evidence>
<gene>
    <name evidence="10" type="ORF">E0L32_005109</name>
</gene>
<dbReference type="AlphaFoldDB" id="A0A507B7X9"/>
<feature type="region of interest" description="Disordered" evidence="7">
    <location>
        <begin position="1"/>
        <end position="64"/>
    </location>
</feature>
<dbReference type="PANTHER" id="PTHR11360:SF224">
    <property type="entry name" value="MAJOR FACILITATOR SUPERFAMILY (MFS) PROFILE DOMAIN-CONTAINING PROTEIN-RELATED"/>
    <property type="match status" value="1"/>
</dbReference>
<evidence type="ECO:0000256" key="1">
    <source>
        <dbReference type="ARBA" id="ARBA00004141"/>
    </source>
</evidence>
<dbReference type="PROSITE" id="PS50850">
    <property type="entry name" value="MFS"/>
    <property type="match status" value="1"/>
</dbReference>
<evidence type="ECO:0000259" key="9">
    <source>
        <dbReference type="PROSITE" id="PS50850"/>
    </source>
</evidence>
<dbReference type="GO" id="GO:0022857">
    <property type="term" value="F:transmembrane transporter activity"/>
    <property type="evidence" value="ECO:0007669"/>
    <property type="project" value="InterPro"/>
</dbReference>
<dbReference type="EMBL" id="SKBQ01000026">
    <property type="protein sequence ID" value="TPX14714.1"/>
    <property type="molecule type" value="Genomic_DNA"/>
</dbReference>
<feature type="transmembrane region" description="Helical" evidence="8">
    <location>
        <begin position="370"/>
        <end position="389"/>
    </location>
</feature>
<dbReference type="Proteomes" id="UP000319257">
    <property type="component" value="Unassembled WGS sequence"/>
</dbReference>
<feature type="transmembrane region" description="Helical" evidence="8">
    <location>
        <begin position="395"/>
        <end position="418"/>
    </location>
</feature>
<feature type="transmembrane region" description="Helical" evidence="8">
    <location>
        <begin position="260"/>
        <end position="280"/>
    </location>
</feature>
<keyword evidence="4 8" id="KW-0812">Transmembrane</keyword>
<feature type="transmembrane region" description="Helical" evidence="8">
    <location>
        <begin position="193"/>
        <end position="216"/>
    </location>
</feature>
<dbReference type="PANTHER" id="PTHR11360">
    <property type="entry name" value="MONOCARBOXYLATE TRANSPORTER"/>
    <property type="match status" value="1"/>
</dbReference>
<proteinExistence type="inferred from homology"/>
<protein>
    <recommendedName>
        <fullName evidence="9">Major facilitator superfamily (MFS) profile domain-containing protein</fullName>
    </recommendedName>
</protein>
<evidence type="ECO:0000256" key="3">
    <source>
        <dbReference type="ARBA" id="ARBA00022448"/>
    </source>
</evidence>
<evidence type="ECO:0000313" key="11">
    <source>
        <dbReference type="Proteomes" id="UP000319257"/>
    </source>
</evidence>
<dbReference type="OrthoDB" id="5667at2759"/>
<keyword evidence="6 8" id="KW-0472">Membrane</keyword>
<dbReference type="SUPFAM" id="SSF103473">
    <property type="entry name" value="MFS general substrate transporter"/>
    <property type="match status" value="1"/>
</dbReference>
<evidence type="ECO:0000313" key="10">
    <source>
        <dbReference type="EMBL" id="TPX14714.1"/>
    </source>
</evidence>
<feature type="transmembrane region" description="Helical" evidence="8">
    <location>
        <begin position="430"/>
        <end position="454"/>
    </location>
</feature>
<name>A0A507B7X9_9PEZI</name>
<comment type="similarity">
    <text evidence="2">Belongs to the major facilitator superfamily. Monocarboxylate porter (TC 2.A.1.13) family.</text>
</comment>
<feature type="transmembrane region" description="Helical" evidence="8">
    <location>
        <begin position="339"/>
        <end position="358"/>
    </location>
</feature>
<feature type="transmembrane region" description="Helical" evidence="8">
    <location>
        <begin position="228"/>
        <end position="248"/>
    </location>
</feature>
<dbReference type="Gene3D" id="1.20.1250.20">
    <property type="entry name" value="MFS general substrate transporter like domains"/>
    <property type="match status" value="1"/>
</dbReference>
<dbReference type="InParanoid" id="A0A507B7X9"/>
<feature type="transmembrane region" description="Helical" evidence="8">
    <location>
        <begin position="460"/>
        <end position="485"/>
    </location>
</feature>
<feature type="transmembrane region" description="Helical" evidence="8">
    <location>
        <begin position="145"/>
        <end position="164"/>
    </location>
</feature>
<feature type="transmembrane region" description="Helical" evidence="8">
    <location>
        <begin position="304"/>
        <end position="327"/>
    </location>
</feature>
<keyword evidence="11" id="KW-1185">Reference proteome</keyword>
<keyword evidence="5 8" id="KW-1133">Transmembrane helix</keyword>
<accession>A0A507B7X9</accession>
<dbReference type="InterPro" id="IPR050327">
    <property type="entry name" value="Proton-linked_MCT"/>
</dbReference>
<feature type="compositionally biased region" description="Polar residues" evidence="7">
    <location>
        <begin position="1"/>
        <end position="17"/>
    </location>
</feature>
<dbReference type="RefSeq" id="XP_030996425.1">
    <property type="nucleotide sequence ID" value="XM_031139595.1"/>
</dbReference>
<dbReference type="InterPro" id="IPR011701">
    <property type="entry name" value="MFS"/>
</dbReference>
<reference evidence="10 11" key="1">
    <citation type="submission" date="2019-06" db="EMBL/GenBank/DDBJ databases">
        <title>Draft genome sequence of the filamentous fungus Phialemoniopsis curvata isolated from diesel fuel.</title>
        <authorList>
            <person name="Varaljay V.A."/>
            <person name="Lyon W.J."/>
            <person name="Crouch A.L."/>
            <person name="Drake C.E."/>
            <person name="Hollomon J.M."/>
            <person name="Nadeau L.J."/>
            <person name="Nunn H.S."/>
            <person name="Stevenson B.S."/>
            <person name="Bojanowski C.L."/>
            <person name="Crookes-Goodson W.J."/>
        </authorList>
    </citation>
    <scope>NUCLEOTIDE SEQUENCE [LARGE SCALE GENOMIC DNA]</scope>
    <source>
        <strain evidence="10 11">D216</strain>
    </source>
</reference>
<keyword evidence="3" id="KW-0813">Transport</keyword>
<sequence length="494" mass="53368">MVDPSPQVSNKSSSLTLNEKAGEAAPKASDMSEKHGASSPPTRRPSIERIPSQQSETDANVFPDPENVIEADLERGGVKPQEQGAPPGFNPADFPDGGREAWLVVFGCFCGLFCSFGLVNCIGVFQEYYLRGPLAGYSQSTVSWITSLQTWAMVFFGLVFGRVFDMYGPRWLLIAGTATYVFGLMMTSLCREYYQFVLAQGIVAAIGCSAVFNACMNSIVSWFFRKRAAAFGIMASGSSLGGVILPILMTHTIPRVGFPWTMRIVAFIFLALLSVTCLTVKSRLPPRRRPLVVSEYLQAFTEPAYVMTIAGCFFFFWGMFLPFTYIILQAQKQGMDANLTTYLLPIINAVSIFGRILPGIAADKLGRYNTMIAITLLSSIVTLALWIPGKSNVAIIIYAIIFGFSSGGFISLGPALIAQISDIRMIGIRTGTAFAVQSFGALTGSPLGGAIVAAQGTGSYLGLQLFCGFTMLTSVVIFSSARMYLAGPNPLKKV</sequence>
<dbReference type="InterPro" id="IPR020846">
    <property type="entry name" value="MFS_dom"/>
</dbReference>
<feature type="domain" description="Major facilitator superfamily (MFS) profile" evidence="9">
    <location>
        <begin position="100"/>
        <end position="491"/>
    </location>
</feature>
<dbReference type="CDD" id="cd17352">
    <property type="entry name" value="MFS_MCT_SLC16"/>
    <property type="match status" value="1"/>
</dbReference>
<evidence type="ECO:0000256" key="6">
    <source>
        <dbReference type="ARBA" id="ARBA00023136"/>
    </source>
</evidence>
<organism evidence="10 11">
    <name type="scientific">Thyridium curvatum</name>
    <dbReference type="NCBI Taxonomy" id="1093900"/>
    <lineage>
        <taxon>Eukaryota</taxon>
        <taxon>Fungi</taxon>
        <taxon>Dikarya</taxon>
        <taxon>Ascomycota</taxon>
        <taxon>Pezizomycotina</taxon>
        <taxon>Sordariomycetes</taxon>
        <taxon>Sordariomycetidae</taxon>
        <taxon>Thyridiales</taxon>
        <taxon>Thyridiaceae</taxon>
        <taxon>Thyridium</taxon>
    </lineage>
</organism>
<comment type="caution">
    <text evidence="10">The sequence shown here is derived from an EMBL/GenBank/DDBJ whole genome shotgun (WGS) entry which is preliminary data.</text>
</comment>
<evidence type="ECO:0000256" key="8">
    <source>
        <dbReference type="SAM" id="Phobius"/>
    </source>
</evidence>
<dbReference type="Pfam" id="PF07690">
    <property type="entry name" value="MFS_1"/>
    <property type="match status" value="1"/>
</dbReference>
<evidence type="ECO:0000256" key="4">
    <source>
        <dbReference type="ARBA" id="ARBA00022692"/>
    </source>
</evidence>